<dbReference type="CDD" id="cd05233">
    <property type="entry name" value="SDR_c"/>
    <property type="match status" value="1"/>
</dbReference>
<dbReference type="FunFam" id="3.40.50.720:FF:000084">
    <property type="entry name" value="Short-chain dehydrogenase reductase"/>
    <property type="match status" value="1"/>
</dbReference>
<dbReference type="InterPro" id="IPR020904">
    <property type="entry name" value="Sc_DH/Rdtase_CS"/>
</dbReference>
<dbReference type="SUPFAM" id="SSF51735">
    <property type="entry name" value="NAD(P)-binding Rossmann-fold domains"/>
    <property type="match status" value="1"/>
</dbReference>
<name>A0A8H7EY53_AGABI</name>
<keyword evidence="2" id="KW-0521">NADP</keyword>
<dbReference type="PRINTS" id="PR00081">
    <property type="entry name" value="GDHRDH"/>
</dbReference>
<dbReference type="InterPro" id="IPR036291">
    <property type="entry name" value="NAD(P)-bd_dom_sf"/>
</dbReference>
<evidence type="ECO:0000313" key="4">
    <source>
        <dbReference type="Proteomes" id="UP000629468"/>
    </source>
</evidence>
<proteinExistence type="inferred from homology"/>
<organism evidence="3 4">
    <name type="scientific">Agaricus bisporus var. burnettii</name>
    <dbReference type="NCBI Taxonomy" id="192524"/>
    <lineage>
        <taxon>Eukaryota</taxon>
        <taxon>Fungi</taxon>
        <taxon>Dikarya</taxon>
        <taxon>Basidiomycota</taxon>
        <taxon>Agaricomycotina</taxon>
        <taxon>Agaricomycetes</taxon>
        <taxon>Agaricomycetidae</taxon>
        <taxon>Agaricales</taxon>
        <taxon>Agaricineae</taxon>
        <taxon>Agaricaceae</taxon>
        <taxon>Agaricus</taxon>
    </lineage>
</organism>
<dbReference type="GO" id="GO:0016616">
    <property type="term" value="F:oxidoreductase activity, acting on the CH-OH group of donors, NAD or NADP as acceptor"/>
    <property type="evidence" value="ECO:0007669"/>
    <property type="project" value="TreeGrafter"/>
</dbReference>
<protein>
    <submittedName>
        <fullName evidence="3">Uncharacterized protein</fullName>
    </submittedName>
</protein>
<evidence type="ECO:0000256" key="2">
    <source>
        <dbReference type="ARBA" id="ARBA00022857"/>
    </source>
</evidence>
<dbReference type="Proteomes" id="UP000629468">
    <property type="component" value="Unassembled WGS sequence"/>
</dbReference>
<gene>
    <name evidence="3" type="ORF">Agabi119p4_8125</name>
</gene>
<dbReference type="PANTHER" id="PTHR42760:SF124">
    <property type="entry name" value="SHORT-CHAIN DEHYDROGENASE_REDUCTASE"/>
    <property type="match status" value="1"/>
</dbReference>
<dbReference type="EMBL" id="JABXXO010000011">
    <property type="protein sequence ID" value="KAF7763588.1"/>
    <property type="molecule type" value="Genomic_DNA"/>
</dbReference>
<evidence type="ECO:0000256" key="1">
    <source>
        <dbReference type="ARBA" id="ARBA00006484"/>
    </source>
</evidence>
<comment type="similarity">
    <text evidence="1">Belongs to the short-chain dehydrogenases/reductases (SDR) family.</text>
</comment>
<comment type="caution">
    <text evidence="3">The sequence shown here is derived from an EMBL/GenBank/DDBJ whole genome shotgun (WGS) entry which is preliminary data.</text>
</comment>
<reference evidence="3 4" key="1">
    <citation type="journal article" name="Sci. Rep.">
        <title>Telomere-to-telomere assembled and centromere annotated genomes of the two main subspecies of the button mushroom Agaricus bisporus reveal especially polymorphic chromosome ends.</title>
        <authorList>
            <person name="Sonnenberg A.S.M."/>
            <person name="Sedaghat-Telgerd N."/>
            <person name="Lavrijssen B."/>
            <person name="Ohm R.A."/>
            <person name="Hendrickx P.M."/>
            <person name="Scholtmeijer K."/>
            <person name="Baars J.J.P."/>
            <person name="van Peer A."/>
        </authorList>
    </citation>
    <scope>NUCLEOTIDE SEQUENCE [LARGE SCALE GENOMIC DNA]</scope>
    <source>
        <strain evidence="3 4">H119_p4</strain>
    </source>
</reference>
<accession>A0A8H7EY53</accession>
<dbReference type="PROSITE" id="PS00061">
    <property type="entry name" value="ADH_SHORT"/>
    <property type="match status" value="1"/>
</dbReference>
<sequence length="259" mass="27585">MTENTLLNPFLLNDKVALITGAASGIGLATAKTFLAANVRGLLLVDQSQEYLDRTLLELSSDEQQRCQCFVADVSSEADNYAQRALELWGKLDIAVLNAGICNAPTSILDTDAKIWDKIMQVNGRGVFLGLKQCGKVMTERKSGSIVITASQLGLQGSPSLAAYGASKFAARGLALTAAEEFAPFGVRVNSVCPGPTITPLIDDLKEDDGWSRMADKCLMKRLGEAREIANAILYLSSDASSFCCGTSLKVDGGYAKFG</sequence>
<dbReference type="InterPro" id="IPR002347">
    <property type="entry name" value="SDR_fam"/>
</dbReference>
<dbReference type="PRINTS" id="PR00080">
    <property type="entry name" value="SDRFAMILY"/>
</dbReference>
<dbReference type="PANTHER" id="PTHR42760">
    <property type="entry name" value="SHORT-CHAIN DEHYDROGENASES/REDUCTASES FAMILY MEMBER"/>
    <property type="match status" value="1"/>
</dbReference>
<dbReference type="Gene3D" id="3.40.50.720">
    <property type="entry name" value="NAD(P)-binding Rossmann-like Domain"/>
    <property type="match status" value="1"/>
</dbReference>
<evidence type="ECO:0000313" key="3">
    <source>
        <dbReference type="EMBL" id="KAF7763588.1"/>
    </source>
</evidence>
<dbReference type="AlphaFoldDB" id="A0A8H7EY53"/>
<dbReference type="Pfam" id="PF13561">
    <property type="entry name" value="adh_short_C2"/>
    <property type="match status" value="1"/>
</dbReference>